<keyword evidence="7" id="KW-0206">Cytoskeleton</keyword>
<feature type="compositionally biased region" description="Low complexity" evidence="9">
    <location>
        <begin position="159"/>
        <end position="183"/>
    </location>
</feature>
<dbReference type="Gene3D" id="2.30.30.190">
    <property type="entry name" value="CAP Gly-rich-like domain"/>
    <property type="match status" value="1"/>
</dbReference>
<dbReference type="STRING" id="1448308.A0A2T2N7A3"/>
<dbReference type="Pfam" id="PF12455">
    <property type="entry name" value="Dynactin"/>
    <property type="match status" value="1"/>
</dbReference>
<evidence type="ECO:0000256" key="7">
    <source>
        <dbReference type="ARBA" id="ARBA00023212"/>
    </source>
</evidence>
<dbReference type="PROSITE" id="PS00845">
    <property type="entry name" value="CAP_GLY_1"/>
    <property type="match status" value="1"/>
</dbReference>
<name>A0A2T2N7A3_CORCC</name>
<feature type="region of interest" description="Disordered" evidence="9">
    <location>
        <begin position="994"/>
        <end position="1014"/>
    </location>
</feature>
<accession>A0A2T2N7A3</accession>
<evidence type="ECO:0000259" key="10">
    <source>
        <dbReference type="PROSITE" id="PS50245"/>
    </source>
</evidence>
<dbReference type="InterPro" id="IPR022157">
    <property type="entry name" value="Dynactin"/>
</dbReference>
<evidence type="ECO:0000256" key="6">
    <source>
        <dbReference type="ARBA" id="ARBA00023054"/>
    </source>
</evidence>
<dbReference type="AlphaFoldDB" id="A0A2T2N7A3"/>
<feature type="region of interest" description="Disordered" evidence="9">
    <location>
        <begin position="76"/>
        <end position="188"/>
    </location>
</feature>
<comment type="similarity">
    <text evidence="2">Belongs to the dynactin 150 kDa subunit family.</text>
</comment>
<evidence type="ECO:0000256" key="9">
    <source>
        <dbReference type="SAM" id="MobiDB-lite"/>
    </source>
</evidence>
<evidence type="ECO:0000256" key="3">
    <source>
        <dbReference type="ARBA" id="ARBA00022490"/>
    </source>
</evidence>
<keyword evidence="3" id="KW-0963">Cytoplasm</keyword>
<evidence type="ECO:0000256" key="5">
    <source>
        <dbReference type="ARBA" id="ARBA00023017"/>
    </source>
</evidence>
<proteinExistence type="inferred from homology"/>
<evidence type="ECO:0000313" key="11">
    <source>
        <dbReference type="EMBL" id="PSN61317.1"/>
    </source>
</evidence>
<evidence type="ECO:0000256" key="1">
    <source>
        <dbReference type="ARBA" id="ARBA00004245"/>
    </source>
</evidence>
<keyword evidence="6 8" id="KW-0175">Coiled coil</keyword>
<keyword evidence="12" id="KW-1185">Reference proteome</keyword>
<dbReference type="GO" id="GO:0030286">
    <property type="term" value="C:dynein complex"/>
    <property type="evidence" value="ECO:0007669"/>
    <property type="project" value="UniProtKB-KW"/>
</dbReference>
<dbReference type="SMART" id="SM01052">
    <property type="entry name" value="CAP_GLY"/>
    <property type="match status" value="1"/>
</dbReference>
<dbReference type="InterPro" id="IPR000938">
    <property type="entry name" value="CAP-Gly_domain"/>
</dbReference>
<dbReference type="InterPro" id="IPR036859">
    <property type="entry name" value="CAP-Gly_dom_sf"/>
</dbReference>
<evidence type="ECO:0000256" key="4">
    <source>
        <dbReference type="ARBA" id="ARBA00022701"/>
    </source>
</evidence>
<feature type="compositionally biased region" description="Polar residues" evidence="9">
    <location>
        <begin position="999"/>
        <end position="1014"/>
    </location>
</feature>
<dbReference type="OrthoDB" id="2130750at2759"/>
<comment type="subcellular location">
    <subcellularLocation>
        <location evidence="1">Cytoplasm</location>
        <location evidence="1">Cytoskeleton</location>
    </subcellularLocation>
</comment>
<dbReference type="PROSITE" id="PS50245">
    <property type="entry name" value="CAP_GLY_2"/>
    <property type="match status" value="1"/>
</dbReference>
<dbReference type="SUPFAM" id="SSF74924">
    <property type="entry name" value="Cap-Gly domain"/>
    <property type="match status" value="1"/>
</dbReference>
<protein>
    <recommendedName>
        <fullName evidence="10">CAP-Gly domain-containing protein</fullName>
    </recommendedName>
</protein>
<dbReference type="SUPFAM" id="SSF57997">
    <property type="entry name" value="Tropomyosin"/>
    <property type="match status" value="1"/>
</dbReference>
<evidence type="ECO:0000256" key="8">
    <source>
        <dbReference type="SAM" id="Coils"/>
    </source>
</evidence>
<feature type="region of interest" description="Disordered" evidence="9">
    <location>
        <begin position="1102"/>
        <end position="1128"/>
    </location>
</feature>
<keyword evidence="5" id="KW-0243">Dynein</keyword>
<feature type="compositionally biased region" description="Low complexity" evidence="9">
    <location>
        <begin position="76"/>
        <end position="89"/>
    </location>
</feature>
<dbReference type="PANTHER" id="PTHR18916">
    <property type="entry name" value="DYNACTIN 1-RELATED MICROTUBULE-BINDING"/>
    <property type="match status" value="1"/>
</dbReference>
<dbReference type="EMBL" id="KZ678145">
    <property type="protein sequence ID" value="PSN61317.1"/>
    <property type="molecule type" value="Genomic_DNA"/>
</dbReference>
<sequence length="1216" mass="136781">MAEYRVGQTVETTDRRKGLIKYIGEIHVADGQFIGIELPSATGKNDGSVQGQRYFSCAPAHGLFIRPASITQIIAQPAPSRAAASSPSKPATPRPRPSSIGKTPVKPASAKRTSTAPAAPPKSAASASSARPTSVALTKPAPRRLSQARPASIAQPSPRAATTGARSTSSSTAATSAARASAAKDSTIETLETKIRHLEKQHGEDREQLKSLQQDKADKERFEGIIQKLQSKCQSLHQENGDLRNSMKQLESNVDRLEKTSQSFETDLEIAFLDKEMAEERAEQAEQELEQVRSRLEERELELEILRDEANMLTEDMSEEDRQTANFSRLQHERDRLREALLKLKEITEETEAENRARIRELERDVANIEEVRAERSDFEERLVTADATIEDLRQQLDAANEWEEMIEDLSDQNQQFKERIAEKDLAIKDLESLKELSDELELQHIEHANELRAELEAKDFELADQSQKLVLQEAQIADQEMLITKFRDLVLDLQSKMTDAEASKTMSEEQVKDTTGRFNEVMELNRRLHGATLNTTVKTITAELQKVQAEEAEEELHIVKHYLPESSGVYMNESLRAYFRAKRVSAKANLSKTILLSFEASSRPIEETDRPLNDILRLTCIHHLERVQLRSEQFWSAVPSATLEEFTMFGAADIELIPVEKNLARILESLKKDELHMKEAAESTERSDKILQGIASDFKKLLDVHPENEVMLRGASMHASLEFIKAILDTVMMWLVTSGIAEPDSDNEIFSEKTAKLVSVFGESAAIFAKLVTTLQALREDNLYPQFPSGIDELVEQDESLHQLLQSNQTFIQDFAQIISQQAASDEETDPDAPLHPLKSYLMALETFNVGVLSSKATAWNEHAMVLMHNIEIEQGLAPWVLKAKEMEAAKNQTIEAEKRLQLLTAEHHATIVQIREREEIIETKELEIEHLRAKHREATAKSEDVGRLQSELGIATEELQKLHQVIAAQRAEIQDLKDRPISMEEIENLRGTPTAMERQQTKTPEPTSNTTHSSVNLMTFLQALSNENNWLRRRENSNMLDYHTRAMFAELRTTEHPSIGTDKADELLSLSMAIEESPVSALQIQDGTGWELQDHKAPEFTPESKLPPLTQGSMKMAPASGRQGRPPLLLTPINTRVGMQVSPSFIYEDLEDLSFLDLSPVVEDFTAEMMESMDKFSEIRNSTLDTIDEGFSTESFGAVGEVALNNFLERAIWR</sequence>
<dbReference type="Proteomes" id="UP000240883">
    <property type="component" value="Unassembled WGS sequence"/>
</dbReference>
<dbReference type="GO" id="GO:0005874">
    <property type="term" value="C:microtubule"/>
    <property type="evidence" value="ECO:0007669"/>
    <property type="project" value="UniProtKB-KW"/>
</dbReference>
<feature type="coiled-coil region" evidence="8">
    <location>
        <begin position="888"/>
        <end position="981"/>
    </location>
</feature>
<dbReference type="Pfam" id="PF01302">
    <property type="entry name" value="CAP_GLY"/>
    <property type="match status" value="1"/>
</dbReference>
<gene>
    <name evidence="11" type="ORF">BS50DRAFT_578682</name>
</gene>
<feature type="domain" description="CAP-Gly" evidence="10">
    <location>
        <begin position="24"/>
        <end position="66"/>
    </location>
</feature>
<evidence type="ECO:0000256" key="2">
    <source>
        <dbReference type="ARBA" id="ARBA00011010"/>
    </source>
</evidence>
<feature type="compositionally biased region" description="Low complexity" evidence="9">
    <location>
        <begin position="107"/>
        <end position="134"/>
    </location>
</feature>
<reference evidence="11 12" key="1">
    <citation type="journal article" date="2018" name="Front. Microbiol.">
        <title>Genome-Wide Analysis of Corynespora cassiicola Leaf Fall Disease Putative Effectors.</title>
        <authorList>
            <person name="Lopez D."/>
            <person name="Ribeiro S."/>
            <person name="Label P."/>
            <person name="Fumanal B."/>
            <person name="Venisse J.S."/>
            <person name="Kohler A."/>
            <person name="de Oliveira R.R."/>
            <person name="Labutti K."/>
            <person name="Lipzen A."/>
            <person name="Lail K."/>
            <person name="Bauer D."/>
            <person name="Ohm R.A."/>
            <person name="Barry K.W."/>
            <person name="Spatafora J."/>
            <person name="Grigoriev I.V."/>
            <person name="Martin F.M."/>
            <person name="Pujade-Renaud V."/>
        </authorList>
    </citation>
    <scope>NUCLEOTIDE SEQUENCE [LARGE SCALE GENOMIC DNA]</scope>
    <source>
        <strain evidence="11 12">Philippines</strain>
    </source>
</reference>
<evidence type="ECO:0000313" key="12">
    <source>
        <dbReference type="Proteomes" id="UP000240883"/>
    </source>
</evidence>
<keyword evidence="4" id="KW-0493">Microtubule</keyword>
<organism evidence="11 12">
    <name type="scientific">Corynespora cassiicola Philippines</name>
    <dbReference type="NCBI Taxonomy" id="1448308"/>
    <lineage>
        <taxon>Eukaryota</taxon>
        <taxon>Fungi</taxon>
        <taxon>Dikarya</taxon>
        <taxon>Ascomycota</taxon>
        <taxon>Pezizomycotina</taxon>
        <taxon>Dothideomycetes</taxon>
        <taxon>Pleosporomycetidae</taxon>
        <taxon>Pleosporales</taxon>
        <taxon>Corynesporascaceae</taxon>
        <taxon>Corynespora</taxon>
    </lineage>
</organism>